<organism evidence="3 4">
    <name type="scientific">Aromia moschata</name>
    <dbReference type="NCBI Taxonomy" id="1265417"/>
    <lineage>
        <taxon>Eukaryota</taxon>
        <taxon>Metazoa</taxon>
        <taxon>Ecdysozoa</taxon>
        <taxon>Arthropoda</taxon>
        <taxon>Hexapoda</taxon>
        <taxon>Insecta</taxon>
        <taxon>Pterygota</taxon>
        <taxon>Neoptera</taxon>
        <taxon>Endopterygota</taxon>
        <taxon>Coleoptera</taxon>
        <taxon>Polyphaga</taxon>
        <taxon>Cucujiformia</taxon>
        <taxon>Chrysomeloidea</taxon>
        <taxon>Cerambycidae</taxon>
        <taxon>Cerambycinae</taxon>
        <taxon>Callichromatini</taxon>
        <taxon>Aromia</taxon>
    </lineage>
</organism>
<comment type="caution">
    <text evidence="3">The sequence shown here is derived from an EMBL/GenBank/DDBJ whole genome shotgun (WGS) entry which is preliminary data.</text>
</comment>
<dbReference type="InterPro" id="IPR032135">
    <property type="entry name" value="DUF4817"/>
</dbReference>
<accession>A0AAV8XYV9</accession>
<feature type="region of interest" description="Disordered" evidence="1">
    <location>
        <begin position="100"/>
        <end position="123"/>
    </location>
</feature>
<dbReference type="EMBL" id="JAPWTK010000283">
    <property type="protein sequence ID" value="KAJ8943628.1"/>
    <property type="molecule type" value="Genomic_DNA"/>
</dbReference>
<feature type="compositionally biased region" description="Basic and acidic residues" evidence="1">
    <location>
        <begin position="102"/>
        <end position="114"/>
    </location>
</feature>
<evidence type="ECO:0000313" key="4">
    <source>
        <dbReference type="Proteomes" id="UP001162162"/>
    </source>
</evidence>
<feature type="domain" description="DUF4817" evidence="2">
    <location>
        <begin position="134"/>
        <end position="174"/>
    </location>
</feature>
<sequence>MAEFIKSWTIKDCLFLVYQALNDVSAETLRNAWGKLIDRDMPRKNSCQDSTWKRAIYSINCPKSKEISLGDTNEWLQADSTEDTWRRLTDEEIIAAAQGYPKQDDSDTELHENENDGNNNYDVMPRHNLFTNSEMTDMVAIYAQQNFSERAAARSYADTYPNRRQPNRKLFSRLFS</sequence>
<evidence type="ECO:0000256" key="1">
    <source>
        <dbReference type="SAM" id="MobiDB-lite"/>
    </source>
</evidence>
<keyword evidence="4" id="KW-1185">Reference proteome</keyword>
<proteinExistence type="predicted"/>
<dbReference type="AlphaFoldDB" id="A0AAV8XYV9"/>
<dbReference type="Proteomes" id="UP001162162">
    <property type="component" value="Unassembled WGS sequence"/>
</dbReference>
<gene>
    <name evidence="3" type="ORF">NQ318_016606</name>
</gene>
<dbReference type="Pfam" id="PF16087">
    <property type="entry name" value="DUF4817"/>
    <property type="match status" value="1"/>
</dbReference>
<protein>
    <recommendedName>
        <fullName evidence="2">DUF4817 domain-containing protein</fullName>
    </recommendedName>
</protein>
<evidence type="ECO:0000259" key="2">
    <source>
        <dbReference type="Pfam" id="PF16087"/>
    </source>
</evidence>
<name>A0AAV8XYV9_9CUCU</name>
<reference evidence="3" key="1">
    <citation type="journal article" date="2023" name="Insect Mol. Biol.">
        <title>Genome sequencing provides insights into the evolution of gene families encoding plant cell wall-degrading enzymes in longhorned beetles.</title>
        <authorList>
            <person name="Shin N.R."/>
            <person name="Okamura Y."/>
            <person name="Kirsch R."/>
            <person name="Pauchet Y."/>
        </authorList>
    </citation>
    <scope>NUCLEOTIDE SEQUENCE</scope>
    <source>
        <strain evidence="3">AMC_N1</strain>
    </source>
</reference>
<evidence type="ECO:0000313" key="3">
    <source>
        <dbReference type="EMBL" id="KAJ8943628.1"/>
    </source>
</evidence>